<dbReference type="EMBL" id="DVMN01000073">
    <property type="protein sequence ID" value="HIU21415.1"/>
    <property type="molecule type" value="Genomic_DNA"/>
</dbReference>
<keyword evidence="1" id="KW-0732">Signal</keyword>
<evidence type="ECO:0000256" key="1">
    <source>
        <dbReference type="SAM" id="SignalP"/>
    </source>
</evidence>
<feature type="signal peptide" evidence="1">
    <location>
        <begin position="1"/>
        <end position="18"/>
    </location>
</feature>
<evidence type="ECO:0000313" key="2">
    <source>
        <dbReference type="EMBL" id="HIU21415.1"/>
    </source>
</evidence>
<sequence>MKKIAAIIALIIVTVALGATLVACNNATTQGQLVDAWKEGRPYERYTYSVDDSATEGKDGTYVSEIIYHSAYNTSVDESDPAYSDRVTVGDTSIEQREGYLIRGTLSATLNGSEVEYVTECYFALTDGSNYLLPVATFRSETVDGTETLRMNGVYNGSSLSYTLVVNGGEAKTGTVGLGSPYYDNNEFHQSLRGVSTFSSSFSFGFSTAIVNATEQTSASLTFSVSGTATVGELEFASYGRDENGNEVQNGKTAVECYRATLSRSTTVSGSSQTLWYSVNPIYAAVTDDGTATELSTYDNGWWALPHVLVGFSEPYKTATSTGTVTYALTGISLIAPAAEA</sequence>
<dbReference type="PROSITE" id="PS51257">
    <property type="entry name" value="PROKAR_LIPOPROTEIN"/>
    <property type="match status" value="1"/>
</dbReference>
<protein>
    <submittedName>
        <fullName evidence="2">Uncharacterized protein</fullName>
    </submittedName>
</protein>
<evidence type="ECO:0000313" key="3">
    <source>
        <dbReference type="Proteomes" id="UP000824088"/>
    </source>
</evidence>
<dbReference type="Proteomes" id="UP000824088">
    <property type="component" value="Unassembled WGS sequence"/>
</dbReference>
<accession>A0A9D1HU81</accession>
<name>A0A9D1HU81_9FIRM</name>
<organism evidence="2 3">
    <name type="scientific">Candidatus Limadaptatus stercorigallinarum</name>
    <dbReference type="NCBI Taxonomy" id="2840845"/>
    <lineage>
        <taxon>Bacteria</taxon>
        <taxon>Bacillati</taxon>
        <taxon>Bacillota</taxon>
        <taxon>Clostridia</taxon>
        <taxon>Eubacteriales</taxon>
        <taxon>Candidatus Limadaptatus</taxon>
    </lineage>
</organism>
<feature type="chain" id="PRO_5039006648" evidence="1">
    <location>
        <begin position="19"/>
        <end position="341"/>
    </location>
</feature>
<gene>
    <name evidence="2" type="ORF">IAD51_04195</name>
</gene>
<dbReference type="AlphaFoldDB" id="A0A9D1HU81"/>
<comment type="caution">
    <text evidence="2">The sequence shown here is derived from an EMBL/GenBank/DDBJ whole genome shotgun (WGS) entry which is preliminary data.</text>
</comment>
<reference evidence="2" key="2">
    <citation type="journal article" date="2021" name="PeerJ">
        <title>Extensive microbial diversity within the chicken gut microbiome revealed by metagenomics and culture.</title>
        <authorList>
            <person name="Gilroy R."/>
            <person name="Ravi A."/>
            <person name="Getino M."/>
            <person name="Pursley I."/>
            <person name="Horton D.L."/>
            <person name="Alikhan N.F."/>
            <person name="Baker D."/>
            <person name="Gharbi K."/>
            <person name="Hall N."/>
            <person name="Watson M."/>
            <person name="Adriaenssens E.M."/>
            <person name="Foster-Nyarko E."/>
            <person name="Jarju S."/>
            <person name="Secka A."/>
            <person name="Antonio M."/>
            <person name="Oren A."/>
            <person name="Chaudhuri R.R."/>
            <person name="La Ragione R."/>
            <person name="Hildebrand F."/>
            <person name="Pallen M.J."/>
        </authorList>
    </citation>
    <scope>NUCLEOTIDE SEQUENCE</scope>
    <source>
        <strain evidence="2">1063</strain>
    </source>
</reference>
<reference evidence="2" key="1">
    <citation type="submission" date="2020-10" db="EMBL/GenBank/DDBJ databases">
        <authorList>
            <person name="Gilroy R."/>
        </authorList>
    </citation>
    <scope>NUCLEOTIDE SEQUENCE</scope>
    <source>
        <strain evidence="2">1063</strain>
    </source>
</reference>
<proteinExistence type="predicted"/>